<sequence>MDWHATRLTLVARGRACVRSAIPLSDFSRRTCCDRAVTENSTDPAELRAVAEQLADEAAELVLRRRAEVFGAAGASNDDAAGGQAVRTKSTPTDPVTVVDTETERWLRERLAVLRPGEHVLGEEEGGKQEGRAGLSWVLDPIDGTVNFVYGIPAYAVSIAVQLDGRSIAGAVAHVSAGAVYSAALGGGAHVRQNGVTTPLRCSAVDDLAMTLVGTGFSYSHEARRRQAQVLAQILPTVRDMRRLGSCALDLCMVAAGQLDAYYEDGVHVWDWAAAALIAAEAGATVWLPAGGGGGKVIAAAPGVATALRDALAGAGMDL</sequence>
<dbReference type="PANTHER" id="PTHR20854">
    <property type="entry name" value="INOSITOL MONOPHOSPHATASE"/>
    <property type="match status" value="1"/>
</dbReference>
<dbReference type="GO" id="GO:0046854">
    <property type="term" value="P:phosphatidylinositol phosphate biosynthetic process"/>
    <property type="evidence" value="ECO:0007669"/>
    <property type="project" value="InterPro"/>
</dbReference>
<feature type="binding site" evidence="6">
    <location>
        <position position="142"/>
    </location>
    <ligand>
        <name>Mg(2+)</name>
        <dbReference type="ChEBI" id="CHEBI:18420"/>
        <label>1</label>
        <note>catalytic</note>
    </ligand>
</feature>
<evidence type="ECO:0000256" key="1">
    <source>
        <dbReference type="ARBA" id="ARBA00001033"/>
    </source>
</evidence>
<dbReference type="GO" id="GO:0008934">
    <property type="term" value="F:inositol monophosphate 1-phosphatase activity"/>
    <property type="evidence" value="ECO:0007669"/>
    <property type="project" value="TreeGrafter"/>
</dbReference>
<evidence type="ECO:0000256" key="4">
    <source>
        <dbReference type="ARBA" id="ARBA00022801"/>
    </source>
</evidence>
<proteinExistence type="predicted"/>
<keyword evidence="3 6" id="KW-0479">Metal-binding</keyword>
<dbReference type="PROSITE" id="PS00629">
    <property type="entry name" value="IMP_1"/>
    <property type="match status" value="1"/>
</dbReference>
<accession>A0A2U9PPR4</accession>
<evidence type="ECO:0000313" key="7">
    <source>
        <dbReference type="EMBL" id="AWT53713.1"/>
    </source>
</evidence>
<organism evidence="7 8">
    <name type="scientific">Mycolicibacterium smegmatis (strain MKD8)</name>
    <name type="common">Mycobacterium smegmatis</name>
    <dbReference type="NCBI Taxonomy" id="1214915"/>
    <lineage>
        <taxon>Bacteria</taxon>
        <taxon>Bacillati</taxon>
        <taxon>Actinomycetota</taxon>
        <taxon>Actinomycetes</taxon>
        <taxon>Mycobacteriales</taxon>
        <taxon>Mycobacteriaceae</taxon>
        <taxon>Mycolicibacterium</taxon>
    </lineage>
</organism>
<dbReference type="PROSITE" id="PS00630">
    <property type="entry name" value="IMP_2"/>
    <property type="match status" value="1"/>
</dbReference>
<comment type="catalytic activity">
    <reaction evidence="1">
        <text>a myo-inositol phosphate + H2O = myo-inositol + phosphate</text>
        <dbReference type="Rhea" id="RHEA:24056"/>
        <dbReference type="ChEBI" id="CHEBI:15377"/>
        <dbReference type="ChEBI" id="CHEBI:17268"/>
        <dbReference type="ChEBI" id="CHEBI:43474"/>
        <dbReference type="ChEBI" id="CHEBI:84139"/>
        <dbReference type="EC" id="3.1.3.25"/>
    </reaction>
</comment>
<dbReference type="AlphaFoldDB" id="A0A2U9PPR4"/>
<dbReference type="EC" id="3.1.3.25" evidence="2"/>
<evidence type="ECO:0000256" key="6">
    <source>
        <dbReference type="PIRSR" id="PIRSR600760-2"/>
    </source>
</evidence>
<dbReference type="InterPro" id="IPR000760">
    <property type="entry name" value="Inositol_monophosphatase-like"/>
</dbReference>
<dbReference type="Proteomes" id="UP000011200">
    <property type="component" value="Chromosome"/>
</dbReference>
<gene>
    <name evidence="7" type="ORF">D806_027350</name>
</gene>
<dbReference type="GO" id="GO:0006020">
    <property type="term" value="P:inositol metabolic process"/>
    <property type="evidence" value="ECO:0007669"/>
    <property type="project" value="TreeGrafter"/>
</dbReference>
<name>A0A2U9PPR4_MYCSE</name>
<feature type="binding site" evidence="6">
    <location>
        <position position="271"/>
    </location>
    <ligand>
        <name>Mg(2+)</name>
        <dbReference type="ChEBI" id="CHEBI:18420"/>
        <label>1</label>
        <note>catalytic</note>
    </ligand>
</feature>
<feature type="binding site" evidence="6">
    <location>
        <position position="140"/>
    </location>
    <ligand>
        <name>Mg(2+)</name>
        <dbReference type="ChEBI" id="CHEBI:18420"/>
        <label>1</label>
        <note>catalytic</note>
    </ligand>
</feature>
<evidence type="ECO:0000256" key="5">
    <source>
        <dbReference type="ARBA" id="ARBA00022842"/>
    </source>
</evidence>
<reference evidence="7 8" key="1">
    <citation type="journal article" date="2013" name="Genome Announc.">
        <title>Draft genome sequence of MKD8, a conjugal recipient Mycobacterium smegmatis strain.</title>
        <authorList>
            <person name="Gray T.A."/>
            <person name="Palumbo M.J."/>
            <person name="Derbyshire K.M."/>
        </authorList>
    </citation>
    <scope>NUCLEOTIDE SEQUENCE [LARGE SCALE GENOMIC DNA]</scope>
    <source>
        <strain evidence="7 8">MKD8</strain>
    </source>
</reference>
<dbReference type="PANTHER" id="PTHR20854:SF4">
    <property type="entry name" value="INOSITOL-1-MONOPHOSPHATASE-RELATED"/>
    <property type="match status" value="1"/>
</dbReference>
<keyword evidence="4" id="KW-0378">Hydrolase</keyword>
<reference evidence="8" key="2">
    <citation type="submission" date="2018-03" db="EMBL/GenBank/DDBJ databases">
        <authorList>
            <person name="Derbyshire K."/>
            <person name="Gray T.A."/>
            <person name="Champion M."/>
        </authorList>
    </citation>
    <scope>NUCLEOTIDE SEQUENCE [LARGE SCALE GENOMIC DNA]</scope>
    <source>
        <strain evidence="8">MKD8</strain>
    </source>
</reference>
<dbReference type="EMBL" id="CP027541">
    <property type="protein sequence ID" value="AWT53713.1"/>
    <property type="molecule type" value="Genomic_DNA"/>
</dbReference>
<dbReference type="Gene3D" id="3.40.190.80">
    <property type="match status" value="1"/>
</dbReference>
<keyword evidence="5 6" id="KW-0460">Magnesium</keyword>
<evidence type="ECO:0000256" key="3">
    <source>
        <dbReference type="ARBA" id="ARBA00022723"/>
    </source>
</evidence>
<dbReference type="PRINTS" id="PR00377">
    <property type="entry name" value="IMPHPHTASES"/>
</dbReference>
<comment type="cofactor">
    <cofactor evidence="6">
        <name>Mg(2+)</name>
        <dbReference type="ChEBI" id="CHEBI:18420"/>
    </cofactor>
</comment>
<dbReference type="Gene3D" id="3.30.540.10">
    <property type="entry name" value="Fructose-1,6-Bisphosphatase, subunit A, domain 1"/>
    <property type="match status" value="1"/>
</dbReference>
<feature type="binding site" evidence="6">
    <location>
        <position position="123"/>
    </location>
    <ligand>
        <name>Mg(2+)</name>
        <dbReference type="ChEBI" id="CHEBI:18420"/>
        <label>1</label>
        <note>catalytic</note>
    </ligand>
</feature>
<evidence type="ECO:0000256" key="2">
    <source>
        <dbReference type="ARBA" id="ARBA00013106"/>
    </source>
</evidence>
<dbReference type="InterPro" id="IPR020550">
    <property type="entry name" value="Inositol_monophosphatase_CS"/>
</dbReference>
<dbReference type="SUPFAM" id="SSF56655">
    <property type="entry name" value="Carbohydrate phosphatase"/>
    <property type="match status" value="1"/>
</dbReference>
<feature type="binding site" evidence="6">
    <location>
        <position position="143"/>
    </location>
    <ligand>
        <name>Mg(2+)</name>
        <dbReference type="ChEBI" id="CHEBI:18420"/>
        <label>1</label>
        <note>catalytic</note>
    </ligand>
</feature>
<dbReference type="Pfam" id="PF00459">
    <property type="entry name" value="Inositol_P"/>
    <property type="match status" value="1"/>
</dbReference>
<protein>
    <recommendedName>
        <fullName evidence="2">inositol-phosphate phosphatase</fullName>
        <ecNumber evidence="2">3.1.3.25</ecNumber>
    </recommendedName>
</protein>
<dbReference type="InterPro" id="IPR020583">
    <property type="entry name" value="Inositol_monoP_metal-BS"/>
</dbReference>
<dbReference type="GO" id="GO:0046872">
    <property type="term" value="F:metal ion binding"/>
    <property type="evidence" value="ECO:0007669"/>
    <property type="project" value="UniProtKB-KW"/>
</dbReference>
<dbReference type="GO" id="GO:0007165">
    <property type="term" value="P:signal transduction"/>
    <property type="evidence" value="ECO:0007669"/>
    <property type="project" value="TreeGrafter"/>
</dbReference>
<evidence type="ECO:0000313" key="8">
    <source>
        <dbReference type="Proteomes" id="UP000011200"/>
    </source>
</evidence>